<evidence type="ECO:0000256" key="1">
    <source>
        <dbReference type="ARBA" id="ARBA00022829"/>
    </source>
</evidence>
<dbReference type="Gene3D" id="1.10.10.580">
    <property type="entry name" value="Structural maintenance of chromosome 1. Chain E"/>
    <property type="match status" value="1"/>
</dbReference>
<dbReference type="RefSeq" id="WP_092480121.1">
    <property type="nucleotide sequence ID" value="NZ_FOXW01000003.1"/>
</dbReference>
<dbReference type="GO" id="GO:0005737">
    <property type="term" value="C:cytoplasm"/>
    <property type="evidence" value="ECO:0007669"/>
    <property type="project" value="UniProtKB-SubCell"/>
</dbReference>
<keyword evidence="3" id="KW-0963">Cytoplasm</keyword>
<dbReference type="HAMAP" id="MF_01805">
    <property type="entry name" value="ScpA"/>
    <property type="match status" value="1"/>
</dbReference>
<dbReference type="NCBIfam" id="NF000995">
    <property type="entry name" value="PRK00104.1-4"/>
    <property type="match status" value="1"/>
</dbReference>
<evidence type="ECO:0000313" key="5">
    <source>
        <dbReference type="Proteomes" id="UP000199136"/>
    </source>
</evidence>
<evidence type="ECO:0000256" key="3">
    <source>
        <dbReference type="HAMAP-Rule" id="MF_01805"/>
    </source>
</evidence>
<comment type="similarity">
    <text evidence="3">Belongs to the ScpA family.</text>
</comment>
<keyword evidence="3" id="KW-0132">Cell division</keyword>
<dbReference type="InterPro" id="IPR023093">
    <property type="entry name" value="ScpA-like_C"/>
</dbReference>
<dbReference type="InterPro" id="IPR036390">
    <property type="entry name" value="WH_DNA-bd_sf"/>
</dbReference>
<dbReference type="EMBL" id="FOXW01000003">
    <property type="protein sequence ID" value="SFQ22686.1"/>
    <property type="molecule type" value="Genomic_DNA"/>
</dbReference>
<dbReference type="AlphaFoldDB" id="A0A1I5WTB0"/>
<comment type="subcellular location">
    <subcellularLocation>
        <location evidence="3">Cytoplasm</location>
    </subcellularLocation>
    <text evidence="3">Associated with two foci at the outer edges of the nucleoid region in young cells, and at four foci within both cell halves in older cells.</text>
</comment>
<dbReference type="OrthoDB" id="9811016at2"/>
<gene>
    <name evidence="3" type="primary">scpA</name>
    <name evidence="4" type="ORF">SAMN04488506_1071</name>
</gene>
<dbReference type="GO" id="GO:0006260">
    <property type="term" value="P:DNA replication"/>
    <property type="evidence" value="ECO:0007669"/>
    <property type="project" value="UniProtKB-UniRule"/>
</dbReference>
<dbReference type="PANTHER" id="PTHR33969:SF2">
    <property type="entry name" value="SEGREGATION AND CONDENSATION PROTEIN A"/>
    <property type="match status" value="1"/>
</dbReference>
<dbReference type="Pfam" id="PF02616">
    <property type="entry name" value="SMC_ScpA"/>
    <property type="match status" value="1"/>
</dbReference>
<accession>A0A1I5WTB0</accession>
<sequence>MSEINIKIDVFEGPLDLLLHLIQHLEVDVYNIPIAEITSQYLAYIQTMKILELDVAGDYLVMAATLMAIKSDMLLPKPELTEVEEFYEEGIDPRDALIDQLLEYKQYKQAASVLKNKEEERSQYFTKDPSNLEEYQEDIELEPEKVSVIDLVLAFQEMLSKKKLKEPVQTKIVSDDITMEDKMQTIMTKIQSASRQTPVLFSELFETVNRNEVVVTFLALLELMKQKEIDIKQEKAFDEIVLFSVMEEKVGESIHG</sequence>
<evidence type="ECO:0000313" key="4">
    <source>
        <dbReference type="EMBL" id="SFQ22686.1"/>
    </source>
</evidence>
<dbReference type="GO" id="GO:0007059">
    <property type="term" value="P:chromosome segregation"/>
    <property type="evidence" value="ECO:0007669"/>
    <property type="project" value="UniProtKB-UniRule"/>
</dbReference>
<evidence type="ECO:0000256" key="2">
    <source>
        <dbReference type="ARBA" id="ARBA00044777"/>
    </source>
</evidence>
<reference evidence="4 5" key="1">
    <citation type="submission" date="2016-10" db="EMBL/GenBank/DDBJ databases">
        <authorList>
            <person name="de Groot N.N."/>
        </authorList>
    </citation>
    <scope>NUCLEOTIDE SEQUENCE [LARGE SCALE GENOMIC DNA]</scope>
    <source>
        <strain evidence="4 5">DSM 20581</strain>
    </source>
</reference>
<dbReference type="Gene3D" id="6.10.250.2410">
    <property type="match status" value="1"/>
</dbReference>
<dbReference type="Proteomes" id="UP000199136">
    <property type="component" value="Unassembled WGS sequence"/>
</dbReference>
<dbReference type="InterPro" id="IPR003768">
    <property type="entry name" value="ScpA"/>
</dbReference>
<proteinExistence type="inferred from homology"/>
<dbReference type="PANTHER" id="PTHR33969">
    <property type="entry name" value="SEGREGATION AND CONDENSATION PROTEIN A"/>
    <property type="match status" value="1"/>
</dbReference>
<name>A0A1I5WTB0_9LACT</name>
<dbReference type="STRING" id="82801.SAMN04488506_1071"/>
<keyword evidence="1 3" id="KW-0159">Chromosome partition</keyword>
<keyword evidence="5" id="KW-1185">Reference proteome</keyword>
<comment type="function">
    <text evidence="3">Participates in chromosomal partition during cell division. May act via the formation of a condensin-like complex containing Smc and ScpB that pull DNA away from mid-cell into both cell halves.</text>
</comment>
<keyword evidence="3" id="KW-0131">Cell cycle</keyword>
<protein>
    <recommendedName>
        <fullName evidence="2 3">Segregation and condensation protein A</fullName>
    </recommendedName>
</protein>
<dbReference type="GO" id="GO:0051301">
    <property type="term" value="P:cell division"/>
    <property type="evidence" value="ECO:0007669"/>
    <property type="project" value="UniProtKB-KW"/>
</dbReference>
<comment type="subunit">
    <text evidence="3">Component of a cohesin-like complex composed of ScpA, ScpB and the Smc homodimer, in which ScpA and ScpB bind to the head domain of Smc. The presence of the three proteins is required for the association of the complex with DNA.</text>
</comment>
<organism evidence="4 5">
    <name type="scientific">Desemzia incerta</name>
    <dbReference type="NCBI Taxonomy" id="82801"/>
    <lineage>
        <taxon>Bacteria</taxon>
        <taxon>Bacillati</taxon>
        <taxon>Bacillota</taxon>
        <taxon>Bacilli</taxon>
        <taxon>Lactobacillales</taxon>
        <taxon>Carnobacteriaceae</taxon>
        <taxon>Desemzia</taxon>
    </lineage>
</organism>
<dbReference type="SUPFAM" id="SSF46785">
    <property type="entry name" value="Winged helix' DNA-binding domain"/>
    <property type="match status" value="1"/>
</dbReference>